<accession>A0ABT6Q8N8</accession>
<reference evidence="1" key="1">
    <citation type="submission" date="2023-05" db="EMBL/GenBank/DDBJ databases">
        <title>Whole genome sequence of Commensalibacter sp.</title>
        <authorList>
            <person name="Charoenyingcharoen P."/>
            <person name="Yukphan P."/>
        </authorList>
    </citation>
    <scope>NUCLEOTIDE SEQUENCE</scope>
    <source>
        <strain evidence="1">TBRC 10068</strain>
    </source>
</reference>
<keyword evidence="2" id="KW-1185">Reference proteome</keyword>
<dbReference type="EMBL" id="JASBAN010000001">
    <property type="protein sequence ID" value="MDI2113276.1"/>
    <property type="molecule type" value="Genomic_DNA"/>
</dbReference>
<evidence type="ECO:0000313" key="1">
    <source>
        <dbReference type="EMBL" id="MDI2113276.1"/>
    </source>
</evidence>
<dbReference type="Proteomes" id="UP001431775">
    <property type="component" value="Unassembled WGS sequence"/>
</dbReference>
<organism evidence="1 2">
    <name type="scientific">Commensalibacter nepenthis</name>
    <dbReference type="NCBI Taxonomy" id="3043872"/>
    <lineage>
        <taxon>Bacteria</taxon>
        <taxon>Pseudomonadati</taxon>
        <taxon>Pseudomonadota</taxon>
        <taxon>Alphaproteobacteria</taxon>
        <taxon>Acetobacterales</taxon>
        <taxon>Acetobacteraceae</taxon>
    </lineage>
</organism>
<evidence type="ECO:0000313" key="2">
    <source>
        <dbReference type="Proteomes" id="UP001431775"/>
    </source>
</evidence>
<dbReference type="RefSeq" id="WP_281462888.1">
    <property type="nucleotide sequence ID" value="NZ_JASBAN010000001.1"/>
</dbReference>
<gene>
    <name evidence="1" type="ORF">QJV33_08330</name>
</gene>
<protein>
    <submittedName>
        <fullName evidence="1">Uncharacterized protein</fullName>
    </submittedName>
</protein>
<proteinExistence type="predicted"/>
<name>A0ABT6Q8N8_9PROT</name>
<comment type="caution">
    <text evidence="1">The sequence shown here is derived from an EMBL/GenBank/DDBJ whole genome shotgun (WGS) entry which is preliminary data.</text>
</comment>
<sequence length="45" mass="5228">MNKINSITFLFYDPYYTPIDDNFYIDDGDDTLVFEGSLLVTKEAL</sequence>